<evidence type="ECO:0000313" key="4">
    <source>
        <dbReference type="EMBL" id="CQR73488.1"/>
    </source>
</evidence>
<dbReference type="PANTHER" id="PTHR11715:SF3">
    <property type="entry name" value="GLYCINE CLEAVAGE SYSTEM H PROTEIN-RELATED"/>
    <property type="match status" value="1"/>
</dbReference>
<dbReference type="GO" id="GO:0019464">
    <property type="term" value="P:glycine decarboxylation via glycine cleavage system"/>
    <property type="evidence" value="ECO:0007669"/>
    <property type="project" value="InterPro"/>
</dbReference>
<evidence type="ECO:0000313" key="5">
    <source>
        <dbReference type="Proteomes" id="UP000049855"/>
    </source>
</evidence>
<name>A0A0U1L1C6_9FIRM</name>
<evidence type="ECO:0000256" key="1">
    <source>
        <dbReference type="ARBA" id="ARBA00009249"/>
    </source>
</evidence>
<dbReference type="Gene3D" id="2.40.50.100">
    <property type="match status" value="1"/>
</dbReference>
<dbReference type="SUPFAM" id="SSF51230">
    <property type="entry name" value="Single hybrid motif"/>
    <property type="match status" value="1"/>
</dbReference>
<dbReference type="InterPro" id="IPR000089">
    <property type="entry name" value="Biotin_lipoyl"/>
</dbReference>
<evidence type="ECO:0000259" key="3">
    <source>
        <dbReference type="PROSITE" id="PS50968"/>
    </source>
</evidence>
<dbReference type="Proteomes" id="UP000049855">
    <property type="component" value="Unassembled WGS sequence"/>
</dbReference>
<dbReference type="InterPro" id="IPR011053">
    <property type="entry name" value="Single_hybrid_motif"/>
</dbReference>
<gene>
    <name evidence="4" type="ORF">SpAn4DRAFT_5149</name>
</gene>
<dbReference type="Pfam" id="PF01597">
    <property type="entry name" value="GCV_H"/>
    <property type="match status" value="1"/>
</dbReference>
<proteinExistence type="inferred from homology"/>
<comment type="similarity">
    <text evidence="1">Belongs to the GcvH family.</text>
</comment>
<dbReference type="RefSeq" id="WP_021171453.1">
    <property type="nucleotide sequence ID" value="NZ_CTRP01000013.1"/>
</dbReference>
<dbReference type="PROSITE" id="PS00189">
    <property type="entry name" value="LIPOYL"/>
    <property type="match status" value="1"/>
</dbReference>
<keyword evidence="5" id="KW-1185">Reference proteome</keyword>
<dbReference type="AlphaFoldDB" id="A0A0U1L1C6"/>
<evidence type="ECO:0000256" key="2">
    <source>
        <dbReference type="ARBA" id="ARBA00022823"/>
    </source>
</evidence>
<dbReference type="PROSITE" id="PS50968">
    <property type="entry name" value="BIOTINYL_LIPOYL"/>
    <property type="match status" value="1"/>
</dbReference>
<dbReference type="InterPro" id="IPR002930">
    <property type="entry name" value="GCV_H"/>
</dbReference>
<sequence>MSVSKWSFPEELLYDTHYQWIKRVGNKVQFGLTPYGLDITGDVLYLVLPTEGTVVEGGGTCGSLEAGKWVGRVYAPVSGLVTKVNDMVAASPALISQLPYNCWFAEIELSRPAELDGLMSAAAMQAWLAEDMKENA</sequence>
<dbReference type="CDD" id="cd06848">
    <property type="entry name" value="GCS_H"/>
    <property type="match status" value="1"/>
</dbReference>
<dbReference type="GO" id="GO:0005960">
    <property type="term" value="C:glycine cleavage complex"/>
    <property type="evidence" value="ECO:0007669"/>
    <property type="project" value="InterPro"/>
</dbReference>
<dbReference type="PANTHER" id="PTHR11715">
    <property type="entry name" value="GLYCINE CLEAVAGE SYSTEM H PROTEIN"/>
    <property type="match status" value="1"/>
</dbReference>
<organism evidence="4 5">
    <name type="scientific">Sporomusa ovata</name>
    <dbReference type="NCBI Taxonomy" id="2378"/>
    <lineage>
        <taxon>Bacteria</taxon>
        <taxon>Bacillati</taxon>
        <taxon>Bacillota</taxon>
        <taxon>Negativicutes</taxon>
        <taxon>Selenomonadales</taxon>
        <taxon>Sporomusaceae</taxon>
        <taxon>Sporomusa</taxon>
    </lineage>
</organism>
<feature type="domain" description="Lipoyl-binding" evidence="3">
    <location>
        <begin position="27"/>
        <end position="108"/>
    </location>
</feature>
<reference evidence="5" key="1">
    <citation type="submission" date="2015-03" db="EMBL/GenBank/DDBJ databases">
        <authorList>
            <person name="Nijsse Bart"/>
        </authorList>
    </citation>
    <scope>NUCLEOTIDE SEQUENCE [LARGE SCALE GENOMIC DNA]</scope>
</reference>
<dbReference type="InterPro" id="IPR003016">
    <property type="entry name" value="2-oxoA_DH_lipoyl-BS"/>
</dbReference>
<dbReference type="GO" id="GO:0009249">
    <property type="term" value="P:protein lipoylation"/>
    <property type="evidence" value="ECO:0007669"/>
    <property type="project" value="TreeGrafter"/>
</dbReference>
<dbReference type="EMBL" id="CTRP01000013">
    <property type="protein sequence ID" value="CQR73488.1"/>
    <property type="molecule type" value="Genomic_DNA"/>
</dbReference>
<accession>A0A0U1L1C6</accession>
<protein>
    <submittedName>
        <fullName evidence="4">Glycine cleavage system H protein</fullName>
    </submittedName>
</protein>
<dbReference type="GO" id="GO:0005829">
    <property type="term" value="C:cytosol"/>
    <property type="evidence" value="ECO:0007669"/>
    <property type="project" value="TreeGrafter"/>
</dbReference>
<dbReference type="InterPro" id="IPR033753">
    <property type="entry name" value="GCV_H/Fam206"/>
</dbReference>
<keyword evidence="2" id="KW-0450">Lipoyl</keyword>